<accession>A0ABR0T3Q1</accession>
<evidence type="ECO:0000313" key="3">
    <source>
        <dbReference type="EMBL" id="KAK5998616.1"/>
    </source>
</evidence>
<dbReference type="Proteomes" id="UP001338125">
    <property type="component" value="Unassembled WGS sequence"/>
</dbReference>
<dbReference type="InterPro" id="IPR036770">
    <property type="entry name" value="Ankyrin_rpt-contain_sf"/>
</dbReference>
<dbReference type="Gene3D" id="1.25.40.20">
    <property type="entry name" value="Ankyrin repeat-containing domain"/>
    <property type="match status" value="1"/>
</dbReference>
<proteinExistence type="predicted"/>
<dbReference type="SUPFAM" id="SSF48403">
    <property type="entry name" value="Ankyrin repeat"/>
    <property type="match status" value="1"/>
</dbReference>
<organism evidence="3 4">
    <name type="scientific">Cladobotryum mycophilum</name>
    <dbReference type="NCBI Taxonomy" id="491253"/>
    <lineage>
        <taxon>Eukaryota</taxon>
        <taxon>Fungi</taxon>
        <taxon>Dikarya</taxon>
        <taxon>Ascomycota</taxon>
        <taxon>Pezizomycotina</taxon>
        <taxon>Sordariomycetes</taxon>
        <taxon>Hypocreomycetidae</taxon>
        <taxon>Hypocreales</taxon>
        <taxon>Hypocreaceae</taxon>
        <taxon>Cladobotryum</taxon>
    </lineage>
</organism>
<dbReference type="Gene3D" id="3.40.630.30">
    <property type="match status" value="1"/>
</dbReference>
<reference evidence="3 4" key="1">
    <citation type="submission" date="2024-01" db="EMBL/GenBank/DDBJ databases">
        <title>Complete genome of Cladobotryum mycophilum ATHUM6906.</title>
        <authorList>
            <person name="Christinaki A.C."/>
            <person name="Myridakis A.I."/>
            <person name="Kouvelis V.N."/>
        </authorList>
    </citation>
    <scope>NUCLEOTIDE SEQUENCE [LARGE SCALE GENOMIC DNA]</scope>
    <source>
        <strain evidence="3 4">ATHUM6906</strain>
    </source>
</reference>
<comment type="caution">
    <text evidence="3">The sequence shown here is derived from an EMBL/GenBank/DDBJ whole genome shotgun (WGS) entry which is preliminary data.</text>
</comment>
<dbReference type="PROSITE" id="PS51186">
    <property type="entry name" value="GNAT"/>
    <property type="match status" value="1"/>
</dbReference>
<dbReference type="EMBL" id="JAVFKD010000001">
    <property type="protein sequence ID" value="KAK5998616.1"/>
    <property type="molecule type" value="Genomic_DNA"/>
</dbReference>
<dbReference type="InterPro" id="IPR016181">
    <property type="entry name" value="Acyl_CoA_acyltransferase"/>
</dbReference>
<dbReference type="InterPro" id="IPR002110">
    <property type="entry name" value="Ankyrin_rpt"/>
</dbReference>
<evidence type="ECO:0000313" key="4">
    <source>
        <dbReference type="Proteomes" id="UP001338125"/>
    </source>
</evidence>
<evidence type="ECO:0000259" key="2">
    <source>
        <dbReference type="PROSITE" id="PS51186"/>
    </source>
</evidence>
<protein>
    <recommendedName>
        <fullName evidence="2">N-acetyltransferase domain-containing protein</fullName>
    </recommendedName>
</protein>
<name>A0ABR0T3Q1_9HYPO</name>
<feature type="region of interest" description="Disordered" evidence="1">
    <location>
        <begin position="1"/>
        <end position="33"/>
    </location>
</feature>
<dbReference type="SMART" id="SM00248">
    <property type="entry name" value="ANK"/>
    <property type="match status" value="1"/>
</dbReference>
<gene>
    <name evidence="3" type="ORF">PT974_00997</name>
</gene>
<dbReference type="SUPFAM" id="SSF55729">
    <property type="entry name" value="Acyl-CoA N-acyltransferases (Nat)"/>
    <property type="match status" value="1"/>
</dbReference>
<evidence type="ECO:0000256" key="1">
    <source>
        <dbReference type="SAM" id="MobiDB-lite"/>
    </source>
</evidence>
<dbReference type="CDD" id="cd04301">
    <property type="entry name" value="NAT_SF"/>
    <property type="match status" value="1"/>
</dbReference>
<feature type="compositionally biased region" description="Basic and acidic residues" evidence="1">
    <location>
        <begin position="7"/>
        <end position="27"/>
    </location>
</feature>
<keyword evidence="4" id="KW-1185">Reference proteome</keyword>
<feature type="domain" description="N-acetyltransferase" evidence="2">
    <location>
        <begin position="169"/>
        <end position="333"/>
    </location>
</feature>
<sequence length="657" mass="74809">MASSTKRPLDDQTHDLSRPSKFPKSDTSRGTSCSIKSHEVEVVIHSRLQVQRLEPKPDQVSWLNQIDDTASPNWWRRIEAWRNAIPPITEDLHVLTFNEKNWRQCVLNIEPVDSDSDSDSLDGFEQPLDMYDSEDDTALSSGWLGAIDAFVEHTGPEGVSYISGICNSSLIRRSEMSRKFHQKIFCRSGAATKFGGQLFDRYGRLRDEFKHHPIQRGSGIWGDELDRGDILAIDKIIVLIPWRRQGIGRAIVRALLDGVRSETSAPFFAIVSPDTSEYTSTHNIPPEKYEAYVIALQFWRSLGFRRVGNTRFFAWASDATHRCHALPAWEDFDLTFVEEFDLPHRLEAMFTMLSDSADLKCLAELKRILHGIPETSPIWTATDTHGNTLLHLASYTTRPHCVKWLLNTFPKLNEMHNHKGEIPIESAMRHLRENREHSTFFNGHDGAAVASLYLLKYECGLNKPTSPDEELLLKFGCTCGKCIRGFISPRMRSTLHSHAKLLLRRLNLYLDLFKDNKGQDPTTVELPAYIRTTYHPCQEALEGFVSILDIIIQKLFFHLIPTFGLSGAAAHNYLFAKYNPNAVLVKVLEQAMSVDEWRGYPSGLGPYMDPEAELDGLPECRNDHEYELVARGCDIFETLRPSMAILRRESMLSYMAP</sequence>
<dbReference type="InterPro" id="IPR000182">
    <property type="entry name" value="GNAT_dom"/>
</dbReference>